<dbReference type="Pfam" id="PF00098">
    <property type="entry name" value="zf-CCHC"/>
    <property type="match status" value="7"/>
</dbReference>
<comment type="caution">
    <text evidence="4">The sequence shown here is derived from an EMBL/GenBank/DDBJ whole genome shotgun (WGS) entry which is preliminary data.</text>
</comment>
<keyword evidence="1" id="KW-0479">Metal-binding</keyword>
<feature type="domain" description="CCHC-type" evidence="3">
    <location>
        <begin position="369"/>
        <end position="384"/>
    </location>
</feature>
<evidence type="ECO:0000259" key="3">
    <source>
        <dbReference type="PROSITE" id="PS50158"/>
    </source>
</evidence>
<dbReference type="GO" id="GO:0003676">
    <property type="term" value="F:nucleic acid binding"/>
    <property type="evidence" value="ECO:0007669"/>
    <property type="project" value="InterPro"/>
</dbReference>
<dbReference type="Pfam" id="PF14392">
    <property type="entry name" value="zf-CCHC_4"/>
    <property type="match status" value="1"/>
</dbReference>
<feature type="domain" description="CCHC-type" evidence="3">
    <location>
        <begin position="318"/>
        <end position="334"/>
    </location>
</feature>
<dbReference type="InterPro" id="IPR051714">
    <property type="entry name" value="Znf_CCHC_NABP"/>
</dbReference>
<dbReference type="EMBL" id="JAPQKR010000013">
    <property type="protein sequence ID" value="KAJ5201334.1"/>
    <property type="molecule type" value="Genomic_DNA"/>
</dbReference>
<feature type="region of interest" description="Disordered" evidence="2">
    <location>
        <begin position="18"/>
        <end position="57"/>
    </location>
</feature>
<evidence type="ECO:0000256" key="2">
    <source>
        <dbReference type="SAM" id="MobiDB-lite"/>
    </source>
</evidence>
<evidence type="ECO:0000256" key="1">
    <source>
        <dbReference type="PROSITE-ProRule" id="PRU00047"/>
    </source>
</evidence>
<sequence>MHFIQCFFEMSDTWNDDAAEGASWDPDKKEDGTRWGRKPEVGYDHASSPKGNQGSGGGYDENACRICGGSDHFARNCPNEVPEYSSYPQQSRGCFNCGQEGHSKAECTEPPKSFGACFNCGEEGHSKADCTQPRKFSGACFNCGEEGPSAPTRECLKAPAAFARRKVIRLRSAPERPPDVCRNCGAEGHQAFVCTAPRKFDLNKVADRLPEEAWDMMKAAGTDTEAFRSLPEATYVEIEKKMREDNFLLYTIAVDKEVGDMHTLIDLQGNLDKKYTVAFYRGPNSPRNILNDRWPDSPEDNIERLANSGVSCNRYVVKCRNCDEIGHIAKNCKQERTEAERTEIKCSNCEAVGHRVRDCPEPRRSKHGCRNCGSDEHQAKECPEPRVAPLTLNAAGAMNSVTLPRTAPRVVKTGARALAAIADPRITSLVSVTSLATRPLSCAVTVTSVTPAVNVLSPRTGPKVQCNRCGEFGHTVHRCPQPEDSVDAGYNETAHDHNPEGQRSTAGSRPASAAGTTVPVTDDDDLKNQAW</sequence>
<reference evidence="4" key="1">
    <citation type="submission" date="2022-12" db="EMBL/GenBank/DDBJ databases">
        <authorList>
            <person name="Petersen C."/>
        </authorList>
    </citation>
    <scope>NUCLEOTIDE SEQUENCE</scope>
    <source>
        <strain evidence="4">IBT 15544</strain>
    </source>
</reference>
<evidence type="ECO:0000313" key="4">
    <source>
        <dbReference type="EMBL" id="KAJ5201334.1"/>
    </source>
</evidence>
<proteinExistence type="predicted"/>
<accession>A0A9W9SWQ6</accession>
<feature type="domain" description="CCHC-type" evidence="3">
    <location>
        <begin position="466"/>
        <end position="481"/>
    </location>
</feature>
<keyword evidence="1" id="KW-0862">Zinc</keyword>
<dbReference type="Gene3D" id="4.10.60.10">
    <property type="entry name" value="Zinc finger, CCHC-type"/>
    <property type="match status" value="4"/>
</dbReference>
<name>A0A9W9SWQ6_9EURO</name>
<feature type="domain" description="CCHC-type" evidence="3">
    <location>
        <begin position="94"/>
        <end position="109"/>
    </location>
</feature>
<keyword evidence="1" id="KW-0863">Zinc-finger</keyword>
<organism evidence="4 5">
    <name type="scientific">Penicillium cinerascens</name>
    <dbReference type="NCBI Taxonomy" id="70096"/>
    <lineage>
        <taxon>Eukaryota</taxon>
        <taxon>Fungi</taxon>
        <taxon>Dikarya</taxon>
        <taxon>Ascomycota</taxon>
        <taxon>Pezizomycotina</taxon>
        <taxon>Eurotiomycetes</taxon>
        <taxon>Eurotiomycetidae</taxon>
        <taxon>Eurotiales</taxon>
        <taxon>Aspergillaceae</taxon>
        <taxon>Penicillium</taxon>
    </lineage>
</organism>
<feature type="domain" description="CCHC-type" evidence="3">
    <location>
        <begin position="345"/>
        <end position="361"/>
    </location>
</feature>
<dbReference type="GO" id="GO:0008270">
    <property type="term" value="F:zinc ion binding"/>
    <property type="evidence" value="ECO:0007669"/>
    <property type="project" value="UniProtKB-KW"/>
</dbReference>
<feature type="domain" description="CCHC-type" evidence="3">
    <location>
        <begin position="117"/>
        <end position="132"/>
    </location>
</feature>
<gene>
    <name evidence="4" type="ORF">N7498_005997</name>
</gene>
<feature type="domain" description="CCHC-type" evidence="3">
    <location>
        <begin position="64"/>
        <end position="79"/>
    </location>
</feature>
<dbReference type="SUPFAM" id="SSF57756">
    <property type="entry name" value="Retrovirus zinc finger-like domains"/>
    <property type="match status" value="5"/>
</dbReference>
<protein>
    <recommendedName>
        <fullName evidence="3">CCHC-type domain-containing protein</fullName>
    </recommendedName>
</protein>
<feature type="compositionally biased region" description="Basic and acidic residues" evidence="2">
    <location>
        <begin position="25"/>
        <end position="43"/>
    </location>
</feature>
<feature type="region of interest" description="Disordered" evidence="2">
    <location>
        <begin position="480"/>
        <end position="531"/>
    </location>
</feature>
<dbReference type="OrthoDB" id="8026949at2759"/>
<dbReference type="InterPro" id="IPR001878">
    <property type="entry name" value="Znf_CCHC"/>
</dbReference>
<dbReference type="GeneID" id="83180360"/>
<reference evidence="4" key="2">
    <citation type="journal article" date="2023" name="IMA Fungus">
        <title>Comparative genomic study of the Penicillium genus elucidates a diverse pangenome and 15 lateral gene transfer events.</title>
        <authorList>
            <person name="Petersen C."/>
            <person name="Sorensen T."/>
            <person name="Nielsen M.R."/>
            <person name="Sondergaard T.E."/>
            <person name="Sorensen J.L."/>
            <person name="Fitzpatrick D.A."/>
            <person name="Frisvad J.C."/>
            <person name="Nielsen K.L."/>
        </authorList>
    </citation>
    <scope>NUCLEOTIDE SEQUENCE</scope>
    <source>
        <strain evidence="4">IBT 15544</strain>
    </source>
</reference>
<dbReference type="PROSITE" id="PS50158">
    <property type="entry name" value="ZF_CCHC"/>
    <property type="match status" value="7"/>
</dbReference>
<dbReference type="Proteomes" id="UP001150904">
    <property type="component" value="Unassembled WGS sequence"/>
</dbReference>
<dbReference type="InterPro" id="IPR025836">
    <property type="entry name" value="Zn_knuckle_CX2CX4HX4C"/>
</dbReference>
<dbReference type="PANTHER" id="PTHR23002">
    <property type="entry name" value="ZINC FINGER CCHC DOMAIN CONTAINING PROTEIN"/>
    <property type="match status" value="1"/>
</dbReference>
<keyword evidence="5" id="KW-1185">Reference proteome</keyword>
<dbReference type="AlphaFoldDB" id="A0A9W9SWQ6"/>
<evidence type="ECO:0000313" key="5">
    <source>
        <dbReference type="Proteomes" id="UP001150904"/>
    </source>
</evidence>
<dbReference type="SMART" id="SM00343">
    <property type="entry name" value="ZnF_C2HC"/>
    <property type="match status" value="9"/>
</dbReference>
<dbReference type="InterPro" id="IPR036875">
    <property type="entry name" value="Znf_CCHC_sf"/>
</dbReference>
<dbReference type="RefSeq" id="XP_058307250.1">
    <property type="nucleotide sequence ID" value="XM_058453059.1"/>
</dbReference>